<reference evidence="3 4" key="1">
    <citation type="submission" date="2023-07" db="EMBL/GenBank/DDBJ databases">
        <title>Sequencing the genomes of 1000 actinobacteria strains.</title>
        <authorList>
            <person name="Klenk H.-P."/>
        </authorList>
    </citation>
    <scope>NUCLEOTIDE SEQUENCE [LARGE SCALE GENOMIC DNA]</scope>
    <source>
        <strain evidence="3 4">DSM 44508</strain>
    </source>
</reference>
<dbReference type="EMBL" id="JAVDYF010000001">
    <property type="protein sequence ID" value="MDR7355186.1"/>
    <property type="molecule type" value="Genomic_DNA"/>
</dbReference>
<dbReference type="RefSeq" id="WP_277105669.1">
    <property type="nucleotide sequence ID" value="NZ_BAAAJS010000036.1"/>
</dbReference>
<sequence>MTSNEHIPLRELKRRKTLAAIELHATKLVEERGFKNVTVDDICAAAQISKRTFFNYVDSKETAVLGSPLAMPGEEVREKFKNTKHDNLVLALIDFIVIDVIAMEKKSLSSADVADLVERRKRIRLADRTIGLDTHYVQYEVFEALVALTVDYLTVHPECRKLSEDKIFQEALATVLMATSAVRQGFRLWLSPDNDCELLDMCRESLEMLRSILS</sequence>
<comment type="caution">
    <text evidence="3">The sequence shown here is derived from an EMBL/GenBank/DDBJ whole genome shotgun (WGS) entry which is preliminary data.</text>
</comment>
<accession>A0ABU2B990</accession>
<keyword evidence="1" id="KW-0238">DNA-binding</keyword>
<evidence type="ECO:0000256" key="1">
    <source>
        <dbReference type="ARBA" id="ARBA00023125"/>
    </source>
</evidence>
<dbReference type="Proteomes" id="UP001183619">
    <property type="component" value="Unassembled WGS sequence"/>
</dbReference>
<protein>
    <submittedName>
        <fullName evidence="3">AcrR family transcriptional regulator</fullName>
    </submittedName>
</protein>
<gene>
    <name evidence="3" type="ORF">J2S37_001724</name>
</gene>
<dbReference type="Gene3D" id="1.10.357.10">
    <property type="entry name" value="Tetracycline Repressor, domain 2"/>
    <property type="match status" value="1"/>
</dbReference>
<name>A0ABU2B990_9CORY</name>
<dbReference type="InterPro" id="IPR001647">
    <property type="entry name" value="HTH_TetR"/>
</dbReference>
<organism evidence="3 4">
    <name type="scientific">Corynebacterium felinum</name>
    <dbReference type="NCBI Taxonomy" id="131318"/>
    <lineage>
        <taxon>Bacteria</taxon>
        <taxon>Bacillati</taxon>
        <taxon>Actinomycetota</taxon>
        <taxon>Actinomycetes</taxon>
        <taxon>Mycobacteriales</taxon>
        <taxon>Corynebacteriaceae</taxon>
        <taxon>Corynebacterium</taxon>
    </lineage>
</organism>
<evidence type="ECO:0000313" key="3">
    <source>
        <dbReference type="EMBL" id="MDR7355186.1"/>
    </source>
</evidence>
<keyword evidence="4" id="KW-1185">Reference proteome</keyword>
<evidence type="ECO:0000259" key="2">
    <source>
        <dbReference type="Pfam" id="PF00440"/>
    </source>
</evidence>
<dbReference type="SUPFAM" id="SSF46689">
    <property type="entry name" value="Homeodomain-like"/>
    <property type="match status" value="1"/>
</dbReference>
<dbReference type="Pfam" id="PF00440">
    <property type="entry name" value="TetR_N"/>
    <property type="match status" value="1"/>
</dbReference>
<evidence type="ECO:0000313" key="4">
    <source>
        <dbReference type="Proteomes" id="UP001183619"/>
    </source>
</evidence>
<dbReference type="InterPro" id="IPR009057">
    <property type="entry name" value="Homeodomain-like_sf"/>
</dbReference>
<feature type="domain" description="HTH tetR-type" evidence="2">
    <location>
        <begin position="25"/>
        <end position="61"/>
    </location>
</feature>
<proteinExistence type="predicted"/>